<dbReference type="FunFam" id="1.10.287.130:FF:000001">
    <property type="entry name" value="Two-component sensor histidine kinase"/>
    <property type="match status" value="1"/>
</dbReference>
<dbReference type="EC" id="2.7.13.3" evidence="2"/>
<evidence type="ECO:0000256" key="6">
    <source>
        <dbReference type="ARBA" id="ARBA00023012"/>
    </source>
</evidence>
<dbReference type="InterPro" id="IPR007891">
    <property type="entry name" value="CHASE3"/>
</dbReference>
<evidence type="ECO:0000256" key="7">
    <source>
        <dbReference type="SAM" id="Phobius"/>
    </source>
</evidence>
<evidence type="ECO:0000256" key="2">
    <source>
        <dbReference type="ARBA" id="ARBA00012438"/>
    </source>
</evidence>
<comment type="caution">
    <text evidence="11">The sequence shown here is derived from an EMBL/GenBank/DDBJ whole genome shotgun (WGS) entry which is preliminary data.</text>
</comment>
<comment type="catalytic activity">
    <reaction evidence="1">
        <text>ATP + protein L-histidine = ADP + protein N-phospho-L-histidine.</text>
        <dbReference type="EC" id="2.7.13.3"/>
    </reaction>
</comment>
<dbReference type="PROSITE" id="PS50113">
    <property type="entry name" value="PAC"/>
    <property type="match status" value="2"/>
</dbReference>
<dbReference type="Pfam" id="PF02518">
    <property type="entry name" value="HATPase_c"/>
    <property type="match status" value="1"/>
</dbReference>
<evidence type="ECO:0000256" key="1">
    <source>
        <dbReference type="ARBA" id="ARBA00000085"/>
    </source>
</evidence>
<dbReference type="InterPro" id="IPR036890">
    <property type="entry name" value="HATPase_C_sf"/>
</dbReference>
<dbReference type="InterPro" id="IPR005467">
    <property type="entry name" value="His_kinase_dom"/>
</dbReference>
<evidence type="ECO:0000259" key="10">
    <source>
        <dbReference type="PROSITE" id="PS50113"/>
    </source>
</evidence>
<dbReference type="Pfam" id="PF05227">
    <property type="entry name" value="CHASE3"/>
    <property type="match status" value="1"/>
</dbReference>
<dbReference type="EMBL" id="JAHHHV010000066">
    <property type="protein sequence ID" value="MBW4466185.1"/>
    <property type="molecule type" value="Genomic_DNA"/>
</dbReference>
<dbReference type="InterPro" id="IPR001610">
    <property type="entry name" value="PAC"/>
</dbReference>
<dbReference type="AlphaFoldDB" id="A0A951U527"/>
<dbReference type="Pfam" id="PF00512">
    <property type="entry name" value="HisKA"/>
    <property type="match status" value="1"/>
</dbReference>
<evidence type="ECO:0000256" key="5">
    <source>
        <dbReference type="ARBA" id="ARBA00022777"/>
    </source>
</evidence>
<evidence type="ECO:0000256" key="4">
    <source>
        <dbReference type="ARBA" id="ARBA00022679"/>
    </source>
</evidence>
<dbReference type="InterPro" id="IPR003594">
    <property type="entry name" value="HATPase_dom"/>
</dbReference>
<feature type="domain" description="PAS" evidence="9">
    <location>
        <begin position="228"/>
        <end position="298"/>
    </location>
</feature>
<dbReference type="Gene3D" id="3.30.450.20">
    <property type="entry name" value="PAS domain"/>
    <property type="match status" value="2"/>
</dbReference>
<dbReference type="InterPro" id="IPR004358">
    <property type="entry name" value="Sig_transdc_His_kin-like_C"/>
</dbReference>
<keyword evidence="7" id="KW-0812">Transmembrane</keyword>
<dbReference type="InterPro" id="IPR050736">
    <property type="entry name" value="Sensor_HK_Regulatory"/>
</dbReference>
<dbReference type="InterPro" id="IPR000700">
    <property type="entry name" value="PAS-assoc_C"/>
</dbReference>
<feature type="domain" description="PAC" evidence="10">
    <location>
        <begin position="301"/>
        <end position="353"/>
    </location>
</feature>
<name>A0A951U527_9CYAN</name>
<protein>
    <recommendedName>
        <fullName evidence="2">histidine kinase</fullName>
        <ecNumber evidence="2">2.7.13.3</ecNumber>
    </recommendedName>
</protein>
<dbReference type="Gene3D" id="3.30.565.10">
    <property type="entry name" value="Histidine kinase-like ATPase, C-terminal domain"/>
    <property type="match status" value="1"/>
</dbReference>
<evidence type="ECO:0000256" key="3">
    <source>
        <dbReference type="ARBA" id="ARBA00022553"/>
    </source>
</evidence>
<dbReference type="PANTHER" id="PTHR43711">
    <property type="entry name" value="TWO-COMPONENT HISTIDINE KINASE"/>
    <property type="match status" value="1"/>
</dbReference>
<dbReference type="CDD" id="cd00130">
    <property type="entry name" value="PAS"/>
    <property type="match status" value="2"/>
</dbReference>
<dbReference type="SMART" id="SM00387">
    <property type="entry name" value="HATPase_c"/>
    <property type="match status" value="1"/>
</dbReference>
<dbReference type="CDD" id="cd19410">
    <property type="entry name" value="HK9-like_sensor"/>
    <property type="match status" value="1"/>
</dbReference>
<proteinExistence type="predicted"/>
<feature type="domain" description="PAS" evidence="9">
    <location>
        <begin position="354"/>
        <end position="425"/>
    </location>
</feature>
<dbReference type="NCBIfam" id="TIGR00229">
    <property type="entry name" value="sensory_box"/>
    <property type="match status" value="2"/>
</dbReference>
<sequence>MWIRNRRFSRLLPSWRRSGLGAALLLLLAVGVSSYNSLRELVLNRQKLEHSYQVLRKLDRVESGIKDSELGRRGYLVQQDEDFLLMFRSGLQTADVALDELQTLTGDEPNQQQRIQAVRLLVNQRFSALRQSVGIQRNFPKEQQTQAELTLQGQQAQYQIQVLLSQMSHHEQSLLQQRSTQMTNSLQATKLISLVGYGLSFGLIVWVFYLLEAEIRQRRAAEQTSRQSVTETADLYNNAPCGYHSLDRQGRFVQINDTELNWLGYERSELLGQPVVKLLSASSQGVFQALFPKFVQQGQLKNLELELRRKDGSMLPVSLSSTAIRDAAGRFIMSRSSLFDISELKQTEAALRMSEATFRSLSEFAPIGIFMTNAVGQMVYSNAQAQKIGGYSLAQSLGFGWTQFIHPDDLRWIMEQWREQGAQASSTYNDVRYLHQDGTIRYGCVRTAPILSAEATPVAYVGTVEDITESRAMAQIKSEFVSTVSHELRTPLTAIRGSLGLLAGGVYDQKPEKGRRMLQVAAEQTDRLVRLINDILDFQRLESGKITLTMQSCDAAALIQQAVEAMRPSAEAEQIQICVALTPIQVWVHPDSILQTLTNLISNAIKFSDPGKTICVSVQPHSLELDSAKLRPSCGCHEGGCHEPDTPIPSPPADYALFMVQDEGRGIPAELLEKVFDQFQQVDASDSRLKGGTGLGLAICRKIVEQQGGQIWAESLLGQGSVFCFTVPLQPTDSPAQPPSCSFAEASPVDPLMLSRPAPISIR</sequence>
<keyword evidence="7" id="KW-1133">Transmembrane helix</keyword>
<dbReference type="SUPFAM" id="SSF47384">
    <property type="entry name" value="Homodimeric domain of signal transducing histidine kinase"/>
    <property type="match status" value="1"/>
</dbReference>
<dbReference type="PRINTS" id="PR00344">
    <property type="entry name" value="BCTRLSENSOR"/>
</dbReference>
<dbReference type="Gene3D" id="1.10.287.130">
    <property type="match status" value="1"/>
</dbReference>
<dbReference type="GO" id="GO:0000155">
    <property type="term" value="F:phosphorelay sensor kinase activity"/>
    <property type="evidence" value="ECO:0007669"/>
    <property type="project" value="InterPro"/>
</dbReference>
<evidence type="ECO:0000259" key="8">
    <source>
        <dbReference type="PROSITE" id="PS50109"/>
    </source>
</evidence>
<dbReference type="InterPro" id="IPR036097">
    <property type="entry name" value="HisK_dim/P_sf"/>
</dbReference>
<dbReference type="SUPFAM" id="SSF55874">
    <property type="entry name" value="ATPase domain of HSP90 chaperone/DNA topoisomerase II/histidine kinase"/>
    <property type="match status" value="1"/>
</dbReference>
<dbReference type="InterPro" id="IPR000014">
    <property type="entry name" value="PAS"/>
</dbReference>
<dbReference type="Pfam" id="PF13426">
    <property type="entry name" value="PAS_9"/>
    <property type="match status" value="1"/>
</dbReference>
<keyword evidence="5" id="KW-0418">Kinase</keyword>
<keyword evidence="7" id="KW-0472">Membrane</keyword>
<keyword evidence="6" id="KW-0902">Two-component regulatory system</keyword>
<dbReference type="CDD" id="cd00082">
    <property type="entry name" value="HisKA"/>
    <property type="match status" value="1"/>
</dbReference>
<dbReference type="PROSITE" id="PS50112">
    <property type="entry name" value="PAS"/>
    <property type="match status" value="2"/>
</dbReference>
<feature type="domain" description="PAC" evidence="10">
    <location>
        <begin position="427"/>
        <end position="479"/>
    </location>
</feature>
<dbReference type="PROSITE" id="PS50109">
    <property type="entry name" value="HIS_KIN"/>
    <property type="match status" value="1"/>
</dbReference>
<dbReference type="InterPro" id="IPR013655">
    <property type="entry name" value="PAS_fold_3"/>
</dbReference>
<evidence type="ECO:0000259" key="9">
    <source>
        <dbReference type="PROSITE" id="PS50112"/>
    </source>
</evidence>
<keyword evidence="4" id="KW-0808">Transferase</keyword>
<dbReference type="Proteomes" id="UP000707356">
    <property type="component" value="Unassembled WGS sequence"/>
</dbReference>
<organism evidence="11 12">
    <name type="scientific">Pegethrix bostrychoides GSE-TBD4-15B</name>
    <dbReference type="NCBI Taxonomy" id="2839662"/>
    <lineage>
        <taxon>Bacteria</taxon>
        <taxon>Bacillati</taxon>
        <taxon>Cyanobacteriota</taxon>
        <taxon>Cyanophyceae</taxon>
        <taxon>Oculatellales</taxon>
        <taxon>Oculatellaceae</taxon>
        <taxon>Pegethrix</taxon>
    </lineage>
</organism>
<dbReference type="SMART" id="SM00388">
    <property type="entry name" value="HisKA"/>
    <property type="match status" value="1"/>
</dbReference>
<reference evidence="11" key="2">
    <citation type="journal article" date="2022" name="Microbiol. Resour. Announc.">
        <title>Metagenome Sequencing to Explore Phylogenomics of Terrestrial Cyanobacteria.</title>
        <authorList>
            <person name="Ward R.D."/>
            <person name="Stajich J.E."/>
            <person name="Johansen J.R."/>
            <person name="Huntemann M."/>
            <person name="Clum A."/>
            <person name="Foster B."/>
            <person name="Foster B."/>
            <person name="Roux S."/>
            <person name="Palaniappan K."/>
            <person name="Varghese N."/>
            <person name="Mukherjee S."/>
            <person name="Reddy T.B.K."/>
            <person name="Daum C."/>
            <person name="Copeland A."/>
            <person name="Chen I.A."/>
            <person name="Ivanova N.N."/>
            <person name="Kyrpides N.C."/>
            <person name="Shapiro N."/>
            <person name="Eloe-Fadrosh E.A."/>
            <person name="Pietrasiak N."/>
        </authorList>
    </citation>
    <scope>NUCLEOTIDE SEQUENCE</scope>
    <source>
        <strain evidence="11">GSE-TBD4-15B</strain>
    </source>
</reference>
<reference evidence="11" key="1">
    <citation type="submission" date="2021-05" db="EMBL/GenBank/DDBJ databases">
        <authorList>
            <person name="Pietrasiak N."/>
            <person name="Ward R."/>
            <person name="Stajich J.E."/>
            <person name="Kurbessoian T."/>
        </authorList>
    </citation>
    <scope>NUCLEOTIDE SEQUENCE</scope>
    <source>
        <strain evidence="11">GSE-TBD4-15B</strain>
    </source>
</reference>
<evidence type="ECO:0000313" key="11">
    <source>
        <dbReference type="EMBL" id="MBW4466185.1"/>
    </source>
</evidence>
<dbReference type="Pfam" id="PF08447">
    <property type="entry name" value="PAS_3"/>
    <property type="match status" value="1"/>
</dbReference>
<dbReference type="SUPFAM" id="SSF55785">
    <property type="entry name" value="PYP-like sensor domain (PAS domain)"/>
    <property type="match status" value="2"/>
</dbReference>
<keyword evidence="3" id="KW-0597">Phosphoprotein</keyword>
<dbReference type="InterPro" id="IPR003661">
    <property type="entry name" value="HisK_dim/P_dom"/>
</dbReference>
<dbReference type="PANTHER" id="PTHR43711:SF30">
    <property type="entry name" value="HISTIDINE KINASE"/>
    <property type="match status" value="1"/>
</dbReference>
<dbReference type="InterPro" id="IPR035965">
    <property type="entry name" value="PAS-like_dom_sf"/>
</dbReference>
<gene>
    <name evidence="11" type="ORF">KME07_12215</name>
</gene>
<dbReference type="SMART" id="SM00086">
    <property type="entry name" value="PAC"/>
    <property type="match status" value="2"/>
</dbReference>
<evidence type="ECO:0000313" key="12">
    <source>
        <dbReference type="Proteomes" id="UP000707356"/>
    </source>
</evidence>
<accession>A0A951U527</accession>
<feature type="domain" description="Histidine kinase" evidence="8">
    <location>
        <begin position="483"/>
        <end position="731"/>
    </location>
</feature>
<dbReference type="SMART" id="SM00091">
    <property type="entry name" value="PAS"/>
    <property type="match status" value="2"/>
</dbReference>
<feature type="transmembrane region" description="Helical" evidence="7">
    <location>
        <begin position="191"/>
        <end position="211"/>
    </location>
</feature>